<sequence length="126" mass="14215">MFIVFVHVPKALVCTITGEFEGRLDSGNYGLWKSRMKCLIGGIKALALRAVLVRWETPTIVDAEGLRSAKPEETVSKKTFELIQGCQTVKKATNLLQVHFEGTIKVHNSRKDMLTSRFENPIMEKH</sequence>
<dbReference type="EMBL" id="CABITT030000005">
    <property type="protein sequence ID" value="VVB05227.1"/>
    <property type="molecule type" value="Genomic_DNA"/>
</dbReference>
<dbReference type="Proteomes" id="UP000489600">
    <property type="component" value="Unassembled WGS sequence"/>
</dbReference>
<protein>
    <submittedName>
        <fullName evidence="1">Uncharacterized protein</fullName>
    </submittedName>
</protein>
<comment type="caution">
    <text evidence="1">The sequence shown here is derived from an EMBL/GenBank/DDBJ whole genome shotgun (WGS) entry which is preliminary data.</text>
</comment>
<reference evidence="1" key="1">
    <citation type="submission" date="2019-07" db="EMBL/GenBank/DDBJ databases">
        <authorList>
            <person name="Dittberner H."/>
        </authorList>
    </citation>
    <scope>NUCLEOTIDE SEQUENCE [LARGE SCALE GENOMIC DNA]</scope>
</reference>
<evidence type="ECO:0000313" key="2">
    <source>
        <dbReference type="Proteomes" id="UP000489600"/>
    </source>
</evidence>
<name>A0A565BUZ7_9BRAS</name>
<accession>A0A565BUZ7</accession>
<keyword evidence="2" id="KW-1185">Reference proteome</keyword>
<evidence type="ECO:0000313" key="1">
    <source>
        <dbReference type="EMBL" id="VVB05227.1"/>
    </source>
</evidence>
<gene>
    <name evidence="1" type="ORF">ANE_LOCUS15671</name>
</gene>
<proteinExistence type="predicted"/>
<organism evidence="1 2">
    <name type="scientific">Arabis nemorensis</name>
    <dbReference type="NCBI Taxonomy" id="586526"/>
    <lineage>
        <taxon>Eukaryota</taxon>
        <taxon>Viridiplantae</taxon>
        <taxon>Streptophyta</taxon>
        <taxon>Embryophyta</taxon>
        <taxon>Tracheophyta</taxon>
        <taxon>Spermatophyta</taxon>
        <taxon>Magnoliopsida</taxon>
        <taxon>eudicotyledons</taxon>
        <taxon>Gunneridae</taxon>
        <taxon>Pentapetalae</taxon>
        <taxon>rosids</taxon>
        <taxon>malvids</taxon>
        <taxon>Brassicales</taxon>
        <taxon>Brassicaceae</taxon>
        <taxon>Arabideae</taxon>
        <taxon>Arabis</taxon>
    </lineage>
</organism>
<dbReference type="OrthoDB" id="1110502at2759"/>
<dbReference type="AlphaFoldDB" id="A0A565BUZ7"/>